<dbReference type="Pfam" id="PF03852">
    <property type="entry name" value="Vsr"/>
    <property type="match status" value="1"/>
</dbReference>
<keyword evidence="2 7" id="KW-0255">Endonuclease</keyword>
<evidence type="ECO:0000313" key="8">
    <source>
        <dbReference type="Proteomes" id="UP000800981"/>
    </source>
</evidence>
<dbReference type="SUPFAM" id="SSF52980">
    <property type="entry name" value="Restriction endonuclease-like"/>
    <property type="match status" value="1"/>
</dbReference>
<keyword evidence="3" id="KW-0227">DNA damage</keyword>
<dbReference type="CDD" id="cd00221">
    <property type="entry name" value="Vsr"/>
    <property type="match status" value="1"/>
</dbReference>
<dbReference type="NCBIfam" id="TIGR00632">
    <property type="entry name" value="vsr"/>
    <property type="match status" value="1"/>
</dbReference>
<organism evidence="7 8">
    <name type="scientific">Motilibacter deserti</name>
    <dbReference type="NCBI Taxonomy" id="2714956"/>
    <lineage>
        <taxon>Bacteria</taxon>
        <taxon>Bacillati</taxon>
        <taxon>Actinomycetota</taxon>
        <taxon>Actinomycetes</taxon>
        <taxon>Motilibacterales</taxon>
        <taxon>Motilibacteraceae</taxon>
        <taxon>Motilibacter</taxon>
    </lineage>
</organism>
<dbReference type="Gene3D" id="3.40.960.10">
    <property type="entry name" value="VSR Endonuclease"/>
    <property type="match status" value="1"/>
</dbReference>
<keyword evidence="5" id="KW-0234">DNA repair</keyword>
<sequence length="135" mass="15081">MQGNRRRDTVPELAVRRACHALGLRYRVDAPLPLEGVRRRADLLFPGARVAVFVDGCRWHGCPEHSREPRTNADYWTAKLERNRRRDADTDARLAAVGWMALRAWEHEDPAVVAERVSATVGSRRRGGAGTVSAG</sequence>
<keyword evidence="4" id="KW-0378">Hydrolase</keyword>
<keyword evidence="8" id="KW-1185">Reference proteome</keyword>
<accession>A0ABX0H212</accession>
<reference evidence="7 8" key="1">
    <citation type="submission" date="2020-03" db="EMBL/GenBank/DDBJ databases">
        <title>Two novel Motilibacter sp.</title>
        <authorList>
            <person name="Liu S."/>
        </authorList>
    </citation>
    <scope>NUCLEOTIDE SEQUENCE [LARGE SCALE GENOMIC DNA]</scope>
    <source>
        <strain evidence="7 8">E257</strain>
    </source>
</reference>
<comment type="caution">
    <text evidence="7">The sequence shown here is derived from an EMBL/GenBank/DDBJ whole genome shotgun (WGS) entry which is preliminary data.</text>
</comment>
<comment type="similarity">
    <text evidence="6">Belongs to the Vsr family.</text>
</comment>
<dbReference type="GO" id="GO:0004519">
    <property type="term" value="F:endonuclease activity"/>
    <property type="evidence" value="ECO:0007669"/>
    <property type="project" value="UniProtKB-KW"/>
</dbReference>
<dbReference type="EMBL" id="JAANNP010000076">
    <property type="protein sequence ID" value="NHC15975.1"/>
    <property type="molecule type" value="Genomic_DNA"/>
</dbReference>
<evidence type="ECO:0000256" key="6">
    <source>
        <dbReference type="ARBA" id="ARBA00029466"/>
    </source>
</evidence>
<evidence type="ECO:0000256" key="5">
    <source>
        <dbReference type="ARBA" id="ARBA00023204"/>
    </source>
</evidence>
<protein>
    <submittedName>
        <fullName evidence="7">Very short patch repair endonuclease</fullName>
    </submittedName>
</protein>
<evidence type="ECO:0000256" key="3">
    <source>
        <dbReference type="ARBA" id="ARBA00022763"/>
    </source>
</evidence>
<dbReference type="InterPro" id="IPR004603">
    <property type="entry name" value="DNA_mismatch_endonuc_vsr"/>
</dbReference>
<keyword evidence="1" id="KW-0540">Nuclease</keyword>
<evidence type="ECO:0000313" key="7">
    <source>
        <dbReference type="EMBL" id="NHC15975.1"/>
    </source>
</evidence>
<evidence type="ECO:0000256" key="4">
    <source>
        <dbReference type="ARBA" id="ARBA00022801"/>
    </source>
</evidence>
<evidence type="ECO:0000256" key="1">
    <source>
        <dbReference type="ARBA" id="ARBA00022722"/>
    </source>
</evidence>
<name>A0ABX0H212_9ACTN</name>
<proteinExistence type="inferred from homology"/>
<evidence type="ECO:0000256" key="2">
    <source>
        <dbReference type="ARBA" id="ARBA00022759"/>
    </source>
</evidence>
<gene>
    <name evidence="7" type="ORF">G9H71_19510</name>
</gene>
<dbReference type="Proteomes" id="UP000800981">
    <property type="component" value="Unassembled WGS sequence"/>
</dbReference>
<dbReference type="InterPro" id="IPR011335">
    <property type="entry name" value="Restrct_endonuc-II-like"/>
</dbReference>